<dbReference type="EMBL" id="QEFD01000129">
    <property type="protein sequence ID" value="PVU75850.1"/>
    <property type="molecule type" value="Genomic_DNA"/>
</dbReference>
<dbReference type="Proteomes" id="UP000245638">
    <property type="component" value="Unassembled WGS sequence"/>
</dbReference>
<accession>A0A2T9X6Z9</accession>
<evidence type="ECO:0000313" key="2">
    <source>
        <dbReference type="Proteomes" id="UP000245638"/>
    </source>
</evidence>
<dbReference type="AlphaFoldDB" id="A0A2T9X6Z9"/>
<gene>
    <name evidence="1" type="ORF">DDW13_04350</name>
</gene>
<proteinExistence type="predicted"/>
<dbReference type="InterPro" id="IPR036868">
    <property type="entry name" value="TusA-like_sf"/>
</dbReference>
<comment type="caution">
    <text evidence="1">The sequence shown here is derived from an EMBL/GenBank/DDBJ whole genome shotgun (WGS) entry which is preliminary data.</text>
</comment>
<sequence length="72" mass="8593">MQQLDLRNKSCEEFIVELSKYLVSMKAGETITLLAEKDRVLCLHQLLRNAPRYLFNYEDKEDHVVINIKRLR</sequence>
<evidence type="ECO:0008006" key="3">
    <source>
        <dbReference type="Google" id="ProtNLM"/>
    </source>
</evidence>
<protein>
    <recommendedName>
        <fullName evidence="3">DUF2249 domain-containing protein</fullName>
    </recommendedName>
</protein>
<organism evidence="1 2">
    <name type="scientific">Acidianus hospitalis</name>
    <dbReference type="NCBI Taxonomy" id="563177"/>
    <lineage>
        <taxon>Archaea</taxon>
        <taxon>Thermoproteota</taxon>
        <taxon>Thermoprotei</taxon>
        <taxon>Sulfolobales</taxon>
        <taxon>Sulfolobaceae</taxon>
        <taxon>Acidianus</taxon>
    </lineage>
</organism>
<dbReference type="SUPFAM" id="SSF64307">
    <property type="entry name" value="SirA-like"/>
    <property type="match status" value="1"/>
</dbReference>
<dbReference type="RefSeq" id="WP_013776004.1">
    <property type="nucleotide sequence ID" value="NC_015518.1"/>
</dbReference>
<dbReference type="OMA" id="SCDEFMV"/>
<evidence type="ECO:0000313" key="1">
    <source>
        <dbReference type="EMBL" id="PVU75850.1"/>
    </source>
</evidence>
<reference evidence="1 2" key="1">
    <citation type="journal article" date="2015" name="Appl. Environ. Microbiol.">
        <title>Nanoarchaeota, Their Sulfolobales Host, and Nanoarchaeota Virus Distribution across Yellowstone National Park Hot Springs.</title>
        <authorList>
            <person name="Munson-McGee J.H."/>
            <person name="Field E.K."/>
            <person name="Bateson M."/>
            <person name="Rooney C."/>
            <person name="Stepanauskas R."/>
            <person name="Young M.J."/>
        </authorList>
    </citation>
    <scope>NUCLEOTIDE SEQUENCE [LARGE SCALE GENOMIC DNA]</scope>
    <source>
        <strain evidence="1">SCGC AC-742_N10</strain>
    </source>
</reference>
<name>A0A2T9X6Z9_9CREN</name>